<keyword evidence="3" id="KW-1185">Reference proteome</keyword>
<dbReference type="AlphaFoldDB" id="A0A1Y2SLC2"/>
<dbReference type="STRING" id="40578.Xbed_02542"/>
<keyword evidence="1" id="KW-0472">Membrane</keyword>
<proteinExistence type="predicted"/>
<name>A0A1Y2SLC2_9GAMM</name>
<evidence type="ECO:0000256" key="1">
    <source>
        <dbReference type="SAM" id="Phobius"/>
    </source>
</evidence>
<sequence length="303" mass="33607">MNDRNKNGNATIYDYLADHLNGKLPINQLRPQHPYLSETLGLKEILEGNHEHIFLCSTQDAYNIWEDLSGIIRNHRKEIEGVIDTATTYLGNAKDTNATIRNVGKLANVTGFRSAFDAISNLKFLGIKAISYKDRLGKEYIKITGYPGIRRILNGTRYRPSNTEVTQIGIGKMGTNSSILQGMKFSVYTSLGYRPLEFIFKDEVDTVRLFANITMDMAKTIVIASASKLAAGTLVKIAAVSLAGSLIIGVAIGIFLVIAVNELDKKFDLTGKLDNFLRDIAKNHKKISSDLGMQGQLLHVKKW</sequence>
<keyword evidence="1" id="KW-0812">Transmembrane</keyword>
<feature type="transmembrane region" description="Helical" evidence="1">
    <location>
        <begin position="237"/>
        <end position="260"/>
    </location>
</feature>
<evidence type="ECO:0000313" key="2">
    <source>
        <dbReference type="EMBL" id="OTA19323.1"/>
    </source>
</evidence>
<dbReference type="Proteomes" id="UP000194204">
    <property type="component" value="Unassembled WGS sequence"/>
</dbReference>
<comment type="caution">
    <text evidence="2">The sequence shown here is derived from an EMBL/GenBank/DDBJ whole genome shotgun (WGS) entry which is preliminary data.</text>
</comment>
<reference evidence="2 3" key="1">
    <citation type="submission" date="2017-01" db="EMBL/GenBank/DDBJ databases">
        <title>Deconstructing symbiosis and pathogenesis requirements using a combined genomic-metabolomic approach.</title>
        <authorList>
            <person name="Tobias N.J."/>
            <person name="Wolff H."/>
            <person name="Djahanschiri B."/>
            <person name="Ebersberger I."/>
            <person name="Bode H.B."/>
        </authorList>
    </citation>
    <scope>NUCLEOTIDE SEQUENCE [LARGE SCALE GENOMIC DNA]</scope>
    <source>
        <strain evidence="2 3">DSM 4764</strain>
    </source>
</reference>
<organism evidence="2 3">
    <name type="scientific">Xenorhabdus beddingii</name>
    <dbReference type="NCBI Taxonomy" id="40578"/>
    <lineage>
        <taxon>Bacteria</taxon>
        <taxon>Pseudomonadati</taxon>
        <taxon>Pseudomonadota</taxon>
        <taxon>Gammaproteobacteria</taxon>
        <taxon>Enterobacterales</taxon>
        <taxon>Morganellaceae</taxon>
        <taxon>Xenorhabdus</taxon>
    </lineage>
</organism>
<keyword evidence="1" id="KW-1133">Transmembrane helix</keyword>
<dbReference type="OrthoDB" id="9204728at2"/>
<gene>
    <name evidence="2" type="ORF">Xbed_02542</name>
</gene>
<dbReference type="EMBL" id="MUBK01000020">
    <property type="protein sequence ID" value="OTA19323.1"/>
    <property type="molecule type" value="Genomic_DNA"/>
</dbReference>
<protein>
    <submittedName>
        <fullName evidence="2">Membrane protein</fullName>
    </submittedName>
</protein>
<evidence type="ECO:0000313" key="3">
    <source>
        <dbReference type="Proteomes" id="UP000194204"/>
    </source>
</evidence>
<dbReference type="RefSeq" id="WP_086113264.1">
    <property type="nucleotide sequence ID" value="NZ_CAWNHF010000113.1"/>
</dbReference>
<accession>A0A1Y2SLC2</accession>